<dbReference type="GO" id="GO:0009395">
    <property type="term" value="P:phospholipid catabolic process"/>
    <property type="evidence" value="ECO:0007669"/>
    <property type="project" value="UniProtKB-KW"/>
</dbReference>
<sequence length="168" mass="17234">MTTSAERPRRPPAALLRQPACALALGFGAGLAPRAPGTFGALLGLPLAAALTQVSLPVAALVLMLLSLVGVWCCDIAGRRLGISDHPAIVWDEVVGMALTLLAVPLAWPHYLAGFALFRAFDILKPWPVGALDRQVGGGLGVMLDDLAAALLAGATLQLAMQAGVLAV</sequence>
<keyword evidence="1" id="KW-0595">Phospholipid degradation</keyword>
<reference evidence="5" key="1">
    <citation type="submission" date="2016-03" db="EMBL/GenBank/DDBJ databases">
        <title>Complete genome sequence of Solimmundus cernigliae, representing a novel lineage of polycyclic aromatic hydrocarbon degraders within the Gammaproteobacteria.</title>
        <authorList>
            <person name="Singleton D.R."/>
            <person name="Dickey A.N."/>
            <person name="Scholl E.H."/>
            <person name="Wright F.A."/>
            <person name="Aitken M.D."/>
        </authorList>
    </citation>
    <scope>NUCLEOTIDE SEQUENCE [LARGE SCALE GENOMIC DNA]</scope>
    <source>
        <strain evidence="5">TR3.2</strain>
    </source>
</reference>
<dbReference type="InterPro" id="IPR036681">
    <property type="entry name" value="PgpA-like_sf"/>
</dbReference>
<dbReference type="OrthoDB" id="9804091at2"/>
<protein>
    <recommendedName>
        <fullName evidence="1">Phosphatidylglycerophosphatase A</fullName>
        <ecNumber evidence="1">3.1.3.27</ecNumber>
    </recommendedName>
    <alternativeName>
        <fullName evidence="1">Phosphatidylglycerolphosphate phosphatase A</fullName>
    </alternativeName>
</protein>
<comment type="subcellular location">
    <subcellularLocation>
        <location evidence="1">Cell inner membrane</location>
        <topology evidence="1">Multi-pass membrane protein</topology>
    </subcellularLocation>
</comment>
<dbReference type="InParanoid" id="A0A1B1YUK0"/>
<evidence type="ECO:0000313" key="5">
    <source>
        <dbReference type="Proteomes" id="UP000092952"/>
    </source>
</evidence>
<dbReference type="GO" id="GO:0005886">
    <property type="term" value="C:plasma membrane"/>
    <property type="evidence" value="ECO:0007669"/>
    <property type="project" value="UniProtKB-SubCell"/>
</dbReference>
<dbReference type="Pfam" id="PF04608">
    <property type="entry name" value="PgpA"/>
    <property type="match status" value="1"/>
</dbReference>
<evidence type="ECO:0000256" key="2">
    <source>
        <dbReference type="SAM" id="Phobius"/>
    </source>
</evidence>
<gene>
    <name evidence="4" type="ORF">PG2T_09935</name>
</gene>
<keyword evidence="5" id="KW-1185">Reference proteome</keyword>
<dbReference type="EMBL" id="CP014671">
    <property type="protein sequence ID" value="ANX04468.1"/>
    <property type="molecule type" value="Genomic_DNA"/>
</dbReference>
<comment type="function">
    <text evidence="1">Lipid phosphatase which dephosphorylates phosphatidylglycerophosphate (PGP) to phosphatidylglycerol (PG).</text>
</comment>
<keyword evidence="1" id="KW-0442">Lipid degradation</keyword>
<evidence type="ECO:0000256" key="1">
    <source>
        <dbReference type="PIRNR" id="PIRNR006162"/>
    </source>
</evidence>
<keyword evidence="1" id="KW-1003">Cell membrane</keyword>
<keyword evidence="1" id="KW-0378">Hydrolase</keyword>
<accession>A0A1B1YUK0</accession>
<name>A0A1B1YUK0_9GAMM</name>
<dbReference type="CDD" id="cd06971">
    <property type="entry name" value="PgpA"/>
    <property type="match status" value="1"/>
</dbReference>
<comment type="catalytic activity">
    <reaction evidence="1">
        <text>a 1,2-diacyl-sn-glycero-3-phospho-(1'-sn-glycero-3'-phosphate) + H2O = a 1,2-diacyl-sn-glycero-3-phospho-(1'-sn-glycerol) + phosphate</text>
        <dbReference type="Rhea" id="RHEA:33751"/>
        <dbReference type="ChEBI" id="CHEBI:15377"/>
        <dbReference type="ChEBI" id="CHEBI:43474"/>
        <dbReference type="ChEBI" id="CHEBI:60110"/>
        <dbReference type="ChEBI" id="CHEBI:64716"/>
        <dbReference type="EC" id="3.1.3.27"/>
    </reaction>
</comment>
<feature type="transmembrane region" description="Helical" evidence="2">
    <location>
        <begin position="56"/>
        <end position="77"/>
    </location>
</feature>
<keyword evidence="1" id="KW-0479">Metal-binding</keyword>
<dbReference type="InterPro" id="IPR007686">
    <property type="entry name" value="YutG/PgpA"/>
</dbReference>
<dbReference type="STRING" id="1810504.PG2T_09935"/>
<keyword evidence="2" id="KW-1133">Transmembrane helix</keyword>
<evidence type="ECO:0000259" key="3">
    <source>
        <dbReference type="Pfam" id="PF04608"/>
    </source>
</evidence>
<dbReference type="RefSeq" id="WP_068804715.1">
    <property type="nucleotide sequence ID" value="NZ_CP014671.1"/>
</dbReference>
<dbReference type="AlphaFoldDB" id="A0A1B1YUK0"/>
<dbReference type="PIRSF" id="PIRSF006162">
    <property type="entry name" value="PgpA"/>
    <property type="match status" value="1"/>
</dbReference>
<comment type="cofactor">
    <cofactor evidence="1">
        <name>Mg(2+)</name>
        <dbReference type="ChEBI" id="CHEBI:18420"/>
    </cofactor>
</comment>
<dbReference type="InterPro" id="IPR026037">
    <property type="entry name" value="PgpA"/>
</dbReference>
<keyword evidence="1" id="KW-0443">Lipid metabolism</keyword>
<proteinExistence type="predicted"/>
<dbReference type="Proteomes" id="UP000092952">
    <property type="component" value="Chromosome"/>
</dbReference>
<dbReference type="EC" id="3.1.3.27" evidence="1"/>
<dbReference type="PANTHER" id="PTHR36305:SF1">
    <property type="entry name" value="PHOSPHATIDYLGLYCEROPHOSPHATASE A"/>
    <property type="match status" value="1"/>
</dbReference>
<dbReference type="GO" id="GO:0006655">
    <property type="term" value="P:phosphatidylglycerol biosynthetic process"/>
    <property type="evidence" value="ECO:0007669"/>
    <property type="project" value="UniProtKB-UniPathway"/>
</dbReference>
<dbReference type="GO" id="GO:0046872">
    <property type="term" value="F:metal ion binding"/>
    <property type="evidence" value="ECO:0007669"/>
    <property type="project" value="UniProtKB-KW"/>
</dbReference>
<keyword evidence="1 2" id="KW-0812">Transmembrane</keyword>
<keyword evidence="1" id="KW-0997">Cell inner membrane</keyword>
<keyword evidence="1" id="KW-0460">Magnesium</keyword>
<organism evidence="4 5">
    <name type="scientific">Immundisolibacter cernigliae</name>
    <dbReference type="NCBI Taxonomy" id="1810504"/>
    <lineage>
        <taxon>Bacteria</taxon>
        <taxon>Pseudomonadati</taxon>
        <taxon>Pseudomonadota</taxon>
        <taxon>Gammaproteobacteria</taxon>
        <taxon>Immundisolibacterales</taxon>
        <taxon>Immundisolibacteraceae</taxon>
        <taxon>Immundisolibacter</taxon>
    </lineage>
</organism>
<evidence type="ECO:0000313" key="4">
    <source>
        <dbReference type="EMBL" id="ANX04468.1"/>
    </source>
</evidence>
<keyword evidence="1 2" id="KW-0472">Membrane</keyword>
<dbReference type="FunCoup" id="A0A1B1YUK0">
    <property type="interactions" value="194"/>
</dbReference>
<dbReference type="UniPathway" id="UPA00084">
    <property type="reaction ID" value="UER00504"/>
</dbReference>
<dbReference type="GO" id="GO:0008962">
    <property type="term" value="F:phosphatidylglycerophosphatase activity"/>
    <property type="evidence" value="ECO:0007669"/>
    <property type="project" value="UniProtKB-EC"/>
</dbReference>
<comment type="pathway">
    <text evidence="1">Phospholipid metabolism; phosphatidylglycerol biosynthesis; phosphatidylglycerol from CDP-diacylglycerol: step 2/2.</text>
</comment>
<keyword evidence="1" id="KW-1208">Phospholipid metabolism</keyword>
<feature type="domain" description="YutG/PgpA" evidence="3">
    <location>
        <begin position="23"/>
        <end position="160"/>
    </location>
</feature>
<dbReference type="SUPFAM" id="SSF101307">
    <property type="entry name" value="YutG-like"/>
    <property type="match status" value="1"/>
</dbReference>
<dbReference type="PANTHER" id="PTHR36305">
    <property type="entry name" value="PHOSPHATIDYLGLYCEROPHOSPHATASE A"/>
    <property type="match status" value="1"/>
</dbReference>
<dbReference type="KEGG" id="gbi:PG2T_09935"/>